<evidence type="ECO:0000256" key="1">
    <source>
        <dbReference type="ARBA" id="ARBA00005964"/>
    </source>
</evidence>
<evidence type="ECO:0000313" key="6">
    <source>
        <dbReference type="EMBL" id="CAD0201660.1"/>
    </source>
</evidence>
<proteinExistence type="inferred from homology"/>
<dbReference type="PANTHER" id="PTHR43142">
    <property type="entry name" value="CARBOXYLIC ESTER HYDROLASE"/>
    <property type="match status" value="1"/>
</dbReference>
<evidence type="ECO:0000256" key="3">
    <source>
        <dbReference type="ARBA" id="ARBA00022801"/>
    </source>
</evidence>
<evidence type="ECO:0000256" key="4">
    <source>
        <dbReference type="ARBA" id="ARBA00023180"/>
    </source>
</evidence>
<organism evidence="6 7">
    <name type="scientific">Chrysodeixis includens</name>
    <name type="common">Soybean looper</name>
    <name type="synonym">Pseudoplusia includens</name>
    <dbReference type="NCBI Taxonomy" id="689277"/>
    <lineage>
        <taxon>Eukaryota</taxon>
        <taxon>Metazoa</taxon>
        <taxon>Ecdysozoa</taxon>
        <taxon>Arthropoda</taxon>
        <taxon>Hexapoda</taxon>
        <taxon>Insecta</taxon>
        <taxon>Pterygota</taxon>
        <taxon>Neoptera</taxon>
        <taxon>Endopterygota</taxon>
        <taxon>Lepidoptera</taxon>
        <taxon>Glossata</taxon>
        <taxon>Ditrysia</taxon>
        <taxon>Noctuoidea</taxon>
        <taxon>Noctuidae</taxon>
        <taxon>Plusiinae</taxon>
        <taxon>Chrysodeixis</taxon>
    </lineage>
</organism>
<keyword evidence="2" id="KW-0719">Serine esterase</keyword>
<keyword evidence="4" id="KW-0325">Glycoprotein</keyword>
<evidence type="ECO:0000256" key="2">
    <source>
        <dbReference type="ARBA" id="ARBA00022487"/>
    </source>
</evidence>
<dbReference type="Proteomes" id="UP001154114">
    <property type="component" value="Chromosome 15"/>
</dbReference>
<dbReference type="AlphaFoldDB" id="A0A9N8KVZ3"/>
<dbReference type="Gene3D" id="3.40.50.1820">
    <property type="entry name" value="alpha/beta hydrolase"/>
    <property type="match status" value="1"/>
</dbReference>
<dbReference type="SUPFAM" id="SSF53474">
    <property type="entry name" value="alpha/beta-Hydrolases"/>
    <property type="match status" value="1"/>
</dbReference>
<accession>A0A9N8KVZ3</accession>
<dbReference type="EMBL" id="LR824018">
    <property type="protein sequence ID" value="CAD0201660.1"/>
    <property type="molecule type" value="Genomic_DNA"/>
</dbReference>
<protein>
    <recommendedName>
        <fullName evidence="5">Carboxylesterase type B domain-containing protein</fullName>
    </recommendedName>
</protein>
<comment type="similarity">
    <text evidence="1">Belongs to the type-B carboxylesterase/lipase family.</text>
</comment>
<evidence type="ECO:0000313" key="7">
    <source>
        <dbReference type="Proteomes" id="UP001154114"/>
    </source>
</evidence>
<dbReference type="PANTHER" id="PTHR43142:SF1">
    <property type="entry name" value="CARBOXYLIC ESTER HYDROLASE"/>
    <property type="match status" value="1"/>
</dbReference>
<keyword evidence="3" id="KW-0378">Hydrolase</keyword>
<evidence type="ECO:0000259" key="5">
    <source>
        <dbReference type="Pfam" id="PF00135"/>
    </source>
</evidence>
<dbReference type="GO" id="GO:0052689">
    <property type="term" value="F:carboxylic ester hydrolase activity"/>
    <property type="evidence" value="ECO:0007669"/>
    <property type="project" value="UniProtKB-KW"/>
</dbReference>
<name>A0A9N8KVZ3_CHRIL</name>
<reference evidence="6" key="1">
    <citation type="submission" date="2021-12" db="EMBL/GenBank/DDBJ databases">
        <authorList>
            <person name="King R."/>
        </authorList>
    </citation>
    <scope>NUCLEOTIDE SEQUENCE</scope>
</reference>
<sequence length="142" mass="16487">MKWLKLCARTKKNKTFLYKFTSKTKRNIMANIMGLTDLLKGEIVSCHGDDLLYLFNAHSLPMDIEMNSKDFQHIERITKLWTNFAKYGNPTPDGSLGVTWEPYTVENQNYLEIGNKLIAGTSPDEEELQFWENTLQEFGLQM</sequence>
<gene>
    <name evidence="6" type="ORF">CINC_LOCUS3332</name>
</gene>
<dbReference type="InterPro" id="IPR029058">
    <property type="entry name" value="AB_hydrolase_fold"/>
</dbReference>
<dbReference type="OrthoDB" id="19653at2759"/>
<dbReference type="InterPro" id="IPR002018">
    <property type="entry name" value="CarbesteraseB"/>
</dbReference>
<feature type="domain" description="Carboxylesterase type B" evidence="5">
    <location>
        <begin position="8"/>
        <end position="131"/>
    </location>
</feature>
<keyword evidence="7" id="KW-1185">Reference proteome</keyword>
<dbReference type="Pfam" id="PF00135">
    <property type="entry name" value="COesterase"/>
    <property type="match status" value="1"/>
</dbReference>